<evidence type="ECO:0000256" key="1">
    <source>
        <dbReference type="ARBA" id="ARBA00002901"/>
    </source>
</evidence>
<dbReference type="GO" id="GO:0005829">
    <property type="term" value="C:cytosol"/>
    <property type="evidence" value="ECO:0007669"/>
    <property type="project" value="TreeGrafter"/>
</dbReference>
<protein>
    <recommendedName>
        <fullName evidence="7">Molybdopterin molybdenumtransferase</fullName>
        <ecNumber evidence="7">2.10.1.1</ecNumber>
    </recommendedName>
</protein>
<dbReference type="RefSeq" id="WP_021797935.1">
    <property type="nucleotide sequence ID" value="NZ_ACVN02000213.1"/>
</dbReference>
<name>U2RLV8_9ACTN</name>
<keyword evidence="10" id="KW-1185">Reference proteome</keyword>
<dbReference type="PANTHER" id="PTHR10192:SF5">
    <property type="entry name" value="GEPHYRIN"/>
    <property type="match status" value="1"/>
</dbReference>
<keyword evidence="7" id="KW-0479">Metal-binding</keyword>
<dbReference type="SMART" id="SM00852">
    <property type="entry name" value="MoCF_biosynth"/>
    <property type="match status" value="1"/>
</dbReference>
<dbReference type="Proteomes" id="UP000017052">
    <property type="component" value="Unassembled WGS sequence"/>
</dbReference>
<dbReference type="NCBIfam" id="NF045515">
    <property type="entry name" value="Glp_gephyrin"/>
    <property type="match status" value="1"/>
</dbReference>
<dbReference type="Gene3D" id="3.40.980.10">
    <property type="entry name" value="MoaB/Mog-like domain"/>
    <property type="match status" value="1"/>
</dbReference>
<dbReference type="OrthoDB" id="9804758at2"/>
<dbReference type="PANTHER" id="PTHR10192">
    <property type="entry name" value="MOLYBDOPTERIN BIOSYNTHESIS PROTEIN"/>
    <property type="match status" value="1"/>
</dbReference>
<comment type="pathway">
    <text evidence="2 7">Cofactor biosynthesis; molybdopterin biosynthesis.</text>
</comment>
<dbReference type="InterPro" id="IPR005111">
    <property type="entry name" value="MoeA_C_domain_IV"/>
</dbReference>
<proteinExistence type="inferred from homology"/>
<dbReference type="EC" id="2.10.1.1" evidence="7"/>
<comment type="similarity">
    <text evidence="3 7">Belongs to the MoeA family.</text>
</comment>
<dbReference type="GO" id="GO:0061599">
    <property type="term" value="F:molybdopterin molybdotransferase activity"/>
    <property type="evidence" value="ECO:0007669"/>
    <property type="project" value="UniProtKB-UniRule"/>
</dbReference>
<comment type="catalytic activity">
    <reaction evidence="6">
        <text>adenylyl-molybdopterin + molybdate = Mo-molybdopterin + AMP + H(+)</text>
        <dbReference type="Rhea" id="RHEA:35047"/>
        <dbReference type="ChEBI" id="CHEBI:15378"/>
        <dbReference type="ChEBI" id="CHEBI:36264"/>
        <dbReference type="ChEBI" id="CHEBI:62727"/>
        <dbReference type="ChEBI" id="CHEBI:71302"/>
        <dbReference type="ChEBI" id="CHEBI:456215"/>
        <dbReference type="EC" id="2.10.1.1"/>
    </reaction>
</comment>
<sequence length="414" mass="42521">MGDEPLGLDEYRALVEARIPARGTATKPLDECLGLTLASDAPARIPVPPFTNSAMDGFAVRRVDVAGASPEHPVRLPVIADVPAGDPAATPLRPGTAERIMTGAMMPAGADTVIRVEETDHRPGTDRAPEAVTILRGAEEGANVRRAGEDVEAGDPVLTAGIPLDAVAIAAAASVGHTTLEVVPRPRVGVLATGSELREAGDPLGPGQIPDSNSHLLAGLVREAGCEPVEVGRVPDDPAKLLGLLAQWPALDLVITAGGISAGAYEVVRQALSGPASRFHRVAQQPGGPQGLATAVVGGRPTPVLCLPGNPVSVWVGFHVLAAGVLRVLAGRATGTAPRTSRVVAAEPWSGPAAKVQFMPVVREGERVRPMHPLGSRSHLVASLPRADGLAVVPVGTGRVEPGTELEFIAAHPR</sequence>
<dbReference type="InterPro" id="IPR036425">
    <property type="entry name" value="MoaB/Mog-like_dom_sf"/>
</dbReference>
<gene>
    <name evidence="9" type="ORF">HMPREF0682_0754</name>
</gene>
<dbReference type="Pfam" id="PF03454">
    <property type="entry name" value="MoeA_C"/>
    <property type="match status" value="1"/>
</dbReference>
<dbReference type="InterPro" id="IPR005110">
    <property type="entry name" value="MoeA_linker/N"/>
</dbReference>
<dbReference type="InterPro" id="IPR038987">
    <property type="entry name" value="MoeA-like"/>
</dbReference>
<dbReference type="Pfam" id="PF03453">
    <property type="entry name" value="MoeA_N"/>
    <property type="match status" value="1"/>
</dbReference>
<comment type="function">
    <text evidence="1 7">Catalyzes the insertion of molybdate into adenylated molybdopterin with the concomitant release of AMP.</text>
</comment>
<dbReference type="SUPFAM" id="SSF63867">
    <property type="entry name" value="MoeA C-terminal domain-like"/>
    <property type="match status" value="1"/>
</dbReference>
<dbReference type="FunFam" id="2.170.190.11:FF:000001">
    <property type="entry name" value="Molybdopterin molybdenumtransferase"/>
    <property type="match status" value="1"/>
</dbReference>
<evidence type="ECO:0000256" key="4">
    <source>
        <dbReference type="ARBA" id="ARBA00022505"/>
    </source>
</evidence>
<evidence type="ECO:0000259" key="8">
    <source>
        <dbReference type="SMART" id="SM00852"/>
    </source>
</evidence>
<feature type="domain" description="MoaB/Mog" evidence="8">
    <location>
        <begin position="189"/>
        <end position="328"/>
    </location>
</feature>
<dbReference type="EMBL" id="ACVN02000213">
    <property type="protein sequence ID" value="ERK54523.1"/>
    <property type="molecule type" value="Genomic_DNA"/>
</dbReference>
<dbReference type="InterPro" id="IPR036135">
    <property type="entry name" value="MoeA_linker/N_sf"/>
</dbReference>
<keyword evidence="7" id="KW-0460">Magnesium</keyword>
<dbReference type="Gene3D" id="2.170.190.11">
    <property type="entry name" value="Molybdopterin biosynthesis moea protein, domain 3"/>
    <property type="match status" value="1"/>
</dbReference>
<keyword evidence="4 7" id="KW-0500">Molybdenum</keyword>
<evidence type="ECO:0000256" key="2">
    <source>
        <dbReference type="ARBA" id="ARBA00005046"/>
    </source>
</evidence>
<accession>U2RLV8</accession>
<dbReference type="UniPathway" id="UPA00344"/>
<dbReference type="Pfam" id="PF00994">
    <property type="entry name" value="MoCF_biosynth"/>
    <property type="match status" value="1"/>
</dbReference>
<keyword evidence="5 7" id="KW-0501">Molybdenum cofactor biosynthesis</keyword>
<dbReference type="CDD" id="cd00887">
    <property type="entry name" value="MoeA"/>
    <property type="match status" value="1"/>
</dbReference>
<evidence type="ECO:0000256" key="6">
    <source>
        <dbReference type="ARBA" id="ARBA00047317"/>
    </source>
</evidence>
<keyword evidence="7" id="KW-0808">Transferase</keyword>
<evidence type="ECO:0000313" key="9">
    <source>
        <dbReference type="EMBL" id="ERK54523.1"/>
    </source>
</evidence>
<evidence type="ECO:0000256" key="7">
    <source>
        <dbReference type="RuleBase" id="RU365090"/>
    </source>
</evidence>
<dbReference type="SUPFAM" id="SSF53218">
    <property type="entry name" value="Molybdenum cofactor biosynthesis proteins"/>
    <property type="match status" value="1"/>
</dbReference>
<organism evidence="9 10">
    <name type="scientific">Propionibacterium acidifaciens F0233</name>
    <dbReference type="NCBI Taxonomy" id="553198"/>
    <lineage>
        <taxon>Bacteria</taxon>
        <taxon>Bacillati</taxon>
        <taxon>Actinomycetota</taxon>
        <taxon>Actinomycetes</taxon>
        <taxon>Propionibacteriales</taxon>
        <taxon>Propionibacteriaceae</taxon>
        <taxon>Propionibacterium</taxon>
    </lineage>
</organism>
<dbReference type="GeneID" id="95359939"/>
<comment type="cofactor">
    <cofactor evidence="7">
        <name>Mg(2+)</name>
        <dbReference type="ChEBI" id="CHEBI:18420"/>
    </cofactor>
</comment>
<evidence type="ECO:0000256" key="5">
    <source>
        <dbReference type="ARBA" id="ARBA00023150"/>
    </source>
</evidence>
<reference evidence="9" key="1">
    <citation type="submission" date="2013-08" db="EMBL/GenBank/DDBJ databases">
        <authorList>
            <person name="Durkin A.S."/>
            <person name="Haft D.R."/>
            <person name="McCorrison J."/>
            <person name="Torralba M."/>
            <person name="Gillis M."/>
            <person name="Haft D.H."/>
            <person name="Methe B."/>
            <person name="Sutton G."/>
            <person name="Nelson K.E."/>
        </authorList>
    </citation>
    <scope>NUCLEOTIDE SEQUENCE [LARGE SCALE GENOMIC DNA]</scope>
    <source>
        <strain evidence="9">F0233</strain>
    </source>
</reference>
<evidence type="ECO:0000256" key="3">
    <source>
        <dbReference type="ARBA" id="ARBA00010763"/>
    </source>
</evidence>
<dbReference type="GO" id="GO:0006777">
    <property type="term" value="P:Mo-molybdopterin cofactor biosynthetic process"/>
    <property type="evidence" value="ECO:0007669"/>
    <property type="project" value="UniProtKB-UniRule"/>
</dbReference>
<dbReference type="InterPro" id="IPR036688">
    <property type="entry name" value="MoeA_C_domain_IV_sf"/>
</dbReference>
<dbReference type="InterPro" id="IPR001453">
    <property type="entry name" value="MoaB/Mog_dom"/>
</dbReference>
<dbReference type="GO" id="GO:0046872">
    <property type="term" value="F:metal ion binding"/>
    <property type="evidence" value="ECO:0007669"/>
    <property type="project" value="UniProtKB-UniRule"/>
</dbReference>
<comment type="caution">
    <text evidence="9">The sequence shown here is derived from an EMBL/GenBank/DDBJ whole genome shotgun (WGS) entry which is preliminary data.</text>
</comment>
<evidence type="ECO:0000313" key="10">
    <source>
        <dbReference type="Proteomes" id="UP000017052"/>
    </source>
</evidence>
<dbReference type="AlphaFoldDB" id="U2RLV8"/>
<dbReference type="Gene3D" id="3.90.105.10">
    <property type="entry name" value="Molybdopterin biosynthesis moea protein, domain 2"/>
    <property type="match status" value="1"/>
</dbReference>
<dbReference type="SUPFAM" id="SSF63882">
    <property type="entry name" value="MoeA N-terminal region -like"/>
    <property type="match status" value="1"/>
</dbReference>
<dbReference type="Gene3D" id="2.40.340.10">
    <property type="entry name" value="MoeA, C-terminal, domain IV"/>
    <property type="match status" value="1"/>
</dbReference>